<dbReference type="EMBL" id="AK140677">
    <property type="protein sequence ID" value="BAE24442.1"/>
    <property type="molecule type" value="mRNA"/>
</dbReference>
<sequence>MNQSILSHPTGFSFLAADSPQDKLMKWKEILRDIFSAQSRIKPPQANSRREEQGDRPVLCWQIHVVSVCAQCMQHWETMHDDHCSALLCGVGLSMSWVGFMLGLLPPAHRSPLLP</sequence>
<reference evidence="2" key="6">
    <citation type="submission" date="2004-03" db="EMBL/GenBank/DDBJ databases">
        <authorList>
            <person name="Arakawa T."/>
            <person name="Carninci P."/>
            <person name="Fukuda S."/>
            <person name="Hashizume W."/>
            <person name="Hayashida K."/>
            <person name="Hori F."/>
            <person name="Iida J."/>
            <person name="Imamura K."/>
            <person name="Imotani K."/>
            <person name="Itoh M."/>
            <person name="Kanagawa S."/>
            <person name="Kawai J."/>
            <person name="Kojima M."/>
            <person name="Konno H."/>
            <person name="Murata M."/>
            <person name="Nakamura M."/>
            <person name="Ninomiya N."/>
            <person name="Nishiyori H."/>
            <person name="Nomura K."/>
            <person name="Ohno M."/>
            <person name="Sakazume N."/>
            <person name="Sano H."/>
            <person name="Sasaki D."/>
            <person name="Shibata K."/>
            <person name="Shiraki T."/>
            <person name="Tagami M."/>
            <person name="Tagami Y."/>
            <person name="Waki K."/>
            <person name="Watahiki A."/>
            <person name="Muramatsu M."/>
            <person name="Hayashizaki Y."/>
        </authorList>
    </citation>
    <scope>NUCLEOTIDE SEQUENCE</scope>
    <source>
        <strain evidence="2">C57BL/6J</strain>
        <tissue evidence="2">Cerebellum</tissue>
    </source>
</reference>
<reference evidence="2" key="1">
    <citation type="journal article" date="1999" name="Methods Enzymol.">
        <title>High-efficiency full-length cDNA cloning.</title>
        <authorList>
            <person name="Carninci P."/>
            <person name="Hayashizaki Y."/>
        </authorList>
    </citation>
    <scope>NUCLEOTIDE SEQUENCE</scope>
    <source>
        <strain evidence="2">C57BL/6J</strain>
        <tissue evidence="2">Cerebellum</tissue>
    </source>
</reference>
<dbReference type="MGI" id="MGI:5012105">
    <property type="gene designation" value="Gm19920"/>
</dbReference>
<reference evidence="2" key="4">
    <citation type="journal article" date="2001" name="Nature">
        <title>Functional annotation of a full-length mouse cDNA collection.</title>
        <authorList>
            <consortium name="The RIKEN Genome Exploration Research Group Phase II Team and the FANTOM Consortium"/>
        </authorList>
    </citation>
    <scope>NUCLEOTIDE SEQUENCE</scope>
    <source>
        <strain evidence="2">C57BL/6J</strain>
        <tissue evidence="2">Cerebellum</tissue>
    </source>
</reference>
<keyword evidence="1" id="KW-0812">Transmembrane</keyword>
<gene>
    <name evidence="3" type="primary">Gm19920</name>
</gene>
<name>Q3US91_MOUSE</name>
<reference evidence="2" key="5">
    <citation type="journal article" date="2002" name="Nature">
        <title>Analysis of the mouse transcriptome based on functional annotation of 60,770 full-length cDNAs.</title>
        <authorList>
            <consortium name="The FANTOM Consortium and the RIKEN Genome Exploration Research Group Phase I and II Team"/>
        </authorList>
    </citation>
    <scope>NUCLEOTIDE SEQUENCE</scope>
    <source>
        <strain evidence="2">C57BL/6J</strain>
        <tissue evidence="2">Cerebellum</tissue>
    </source>
</reference>
<organism evidence="2">
    <name type="scientific">Mus musculus</name>
    <name type="common">Mouse</name>
    <dbReference type="NCBI Taxonomy" id="10090"/>
    <lineage>
        <taxon>Eukaryota</taxon>
        <taxon>Metazoa</taxon>
        <taxon>Chordata</taxon>
        <taxon>Craniata</taxon>
        <taxon>Vertebrata</taxon>
        <taxon>Euteleostomi</taxon>
        <taxon>Mammalia</taxon>
        <taxon>Eutheria</taxon>
        <taxon>Euarchontoglires</taxon>
        <taxon>Glires</taxon>
        <taxon>Rodentia</taxon>
        <taxon>Myomorpha</taxon>
        <taxon>Muroidea</taxon>
        <taxon>Muridae</taxon>
        <taxon>Murinae</taxon>
        <taxon>Mus</taxon>
        <taxon>Mus</taxon>
    </lineage>
</organism>
<reference evidence="2" key="8">
    <citation type="journal article" date="2005" name="Science">
        <title>Antisense Transcription in the Mammalian Transcriptome.</title>
        <authorList>
            <consortium name="RIKEN Genome Exploration Research Group and Genome Science Group (Genome Network Project Core Group) and the FANTOM Consortium"/>
        </authorList>
    </citation>
    <scope>NUCLEOTIDE SEQUENCE</scope>
    <source>
        <strain evidence="2">C57BL/6J</strain>
        <tissue evidence="2">Cerebellum</tissue>
    </source>
</reference>
<reference evidence="2" key="7">
    <citation type="journal article" date="2005" name="Science">
        <title>The Transcriptional Landscape of the Mammalian Genome.</title>
        <authorList>
            <consortium name="The FANTOM Consortium"/>
            <consortium name="Riken Genome Exploration Research Group and Genome Science Group (Genome Network Project Core Group)"/>
        </authorList>
    </citation>
    <scope>NUCLEOTIDE SEQUENCE</scope>
    <source>
        <strain evidence="2">C57BL/6J</strain>
        <tissue evidence="2">Cerebellum</tissue>
    </source>
</reference>
<evidence type="ECO:0000313" key="2">
    <source>
        <dbReference type="EMBL" id="BAE24442.1"/>
    </source>
</evidence>
<dbReference type="AGR" id="MGI:5012105"/>
<reference evidence="2" key="2">
    <citation type="journal article" date="2000" name="Genome Res.">
        <title>Normalization and subtraction of cap-trapper-selected cDNAs to prepare full-length cDNA libraries for rapid discovery of new genes.</title>
        <authorList>
            <person name="Carninci P."/>
            <person name="Shibata Y."/>
            <person name="Hayatsu N."/>
            <person name="Sugahara Y."/>
            <person name="Shibata K."/>
            <person name="Itoh M."/>
            <person name="Konno H."/>
            <person name="Okazaki Y."/>
            <person name="Muramatsu M."/>
            <person name="Hayashizaki Y."/>
        </authorList>
    </citation>
    <scope>NUCLEOTIDE SEQUENCE</scope>
    <source>
        <strain evidence="2">C57BL/6J</strain>
        <tissue evidence="2">Cerebellum</tissue>
    </source>
</reference>
<keyword evidence="1" id="KW-1133">Transmembrane helix</keyword>
<dbReference type="AlphaFoldDB" id="Q3US91"/>
<proteinExistence type="evidence at transcript level"/>
<accession>Q3US91</accession>
<evidence type="ECO:0000256" key="1">
    <source>
        <dbReference type="SAM" id="Phobius"/>
    </source>
</evidence>
<keyword evidence="1" id="KW-0472">Membrane</keyword>
<evidence type="ECO:0000313" key="3">
    <source>
        <dbReference type="MGI" id="MGI:5012105"/>
    </source>
</evidence>
<reference evidence="2" key="3">
    <citation type="journal article" date="2000" name="Genome Res.">
        <title>RIKEN integrated sequence analysis (RISA) system--384-format sequencing pipeline with 384 multicapillary sequencer.</title>
        <authorList>
            <person name="Shibata K."/>
            <person name="Itoh M."/>
            <person name="Aizawa K."/>
            <person name="Nagaoka S."/>
            <person name="Sasaki N."/>
            <person name="Carninci P."/>
            <person name="Konno H."/>
            <person name="Akiyama J."/>
            <person name="Nishi K."/>
            <person name="Kitsunai T."/>
            <person name="Tashiro H."/>
            <person name="Itoh M."/>
            <person name="Sumi N."/>
            <person name="Ishii Y."/>
            <person name="Nakamura S."/>
            <person name="Hazama M."/>
            <person name="Nishine T."/>
            <person name="Harada A."/>
            <person name="Yamamoto R."/>
            <person name="Matsumoto H."/>
            <person name="Sakaguchi S."/>
            <person name="Ikegami T."/>
            <person name="Kashiwagi K."/>
            <person name="Fujiwake S."/>
            <person name="Inoue K."/>
            <person name="Togawa Y."/>
            <person name="Izawa M."/>
            <person name="Ohara E."/>
            <person name="Watahiki M."/>
            <person name="Yoneda Y."/>
            <person name="Ishikawa T."/>
            <person name="Ozawa K."/>
            <person name="Tanaka T."/>
            <person name="Matsuura S."/>
            <person name="Kawai J."/>
            <person name="Okazaki Y."/>
            <person name="Muramatsu M."/>
            <person name="Inoue Y."/>
            <person name="Kira A."/>
            <person name="Hayashizaki Y."/>
        </authorList>
    </citation>
    <scope>NUCLEOTIDE SEQUENCE</scope>
    <source>
        <strain evidence="2">C57BL/6J</strain>
        <tissue evidence="2">Cerebellum</tissue>
    </source>
</reference>
<protein>
    <submittedName>
        <fullName evidence="2">Uncharacterized protein</fullName>
    </submittedName>
</protein>
<feature type="transmembrane region" description="Helical" evidence="1">
    <location>
        <begin position="84"/>
        <end position="105"/>
    </location>
</feature>